<keyword evidence="10 14" id="KW-0830">Ubiquinone</keyword>
<evidence type="ECO:0000256" key="12">
    <source>
        <dbReference type="SAM" id="Coils"/>
    </source>
</evidence>
<dbReference type="AlphaFoldDB" id="W8NWA5"/>
<dbReference type="eggNOG" id="arCOG01543">
    <property type="taxonomic scope" value="Archaea"/>
</dbReference>
<dbReference type="EMBL" id="CP007264">
    <property type="protein sequence ID" value="AHL23482.1"/>
    <property type="molecule type" value="Genomic_DNA"/>
</dbReference>
<evidence type="ECO:0000313" key="15">
    <source>
        <dbReference type="Proteomes" id="UP000019434"/>
    </source>
</evidence>
<keyword evidence="7" id="KW-0408">Iron</keyword>
<dbReference type="NCBIfam" id="NF006221">
    <property type="entry name" value="PRK08348.1"/>
    <property type="match status" value="1"/>
</dbReference>
<dbReference type="KEGG" id="tnu:BD01_1880"/>
<dbReference type="GO" id="GO:0046872">
    <property type="term" value="F:metal ion binding"/>
    <property type="evidence" value="ECO:0007669"/>
    <property type="project" value="UniProtKB-KW"/>
</dbReference>
<proteinExistence type="predicted"/>
<keyword evidence="5" id="KW-0677">Repeat</keyword>
<keyword evidence="1" id="KW-1003">Cell membrane</keyword>
<dbReference type="HOGENOM" id="CLU_067218_4_6_2"/>
<evidence type="ECO:0000256" key="2">
    <source>
        <dbReference type="ARBA" id="ARBA00022485"/>
    </source>
</evidence>
<name>W8NWA5_9EURY</name>
<evidence type="ECO:0000256" key="7">
    <source>
        <dbReference type="ARBA" id="ARBA00023004"/>
    </source>
</evidence>
<dbReference type="GO" id="GO:0016651">
    <property type="term" value="F:oxidoreductase activity, acting on NAD(P)H"/>
    <property type="evidence" value="ECO:0007669"/>
    <property type="project" value="InterPro"/>
</dbReference>
<keyword evidence="12" id="KW-0175">Coiled coil</keyword>
<evidence type="ECO:0000256" key="6">
    <source>
        <dbReference type="ARBA" id="ARBA00022967"/>
    </source>
</evidence>
<dbReference type="OrthoDB" id="23833at2157"/>
<keyword evidence="4" id="KW-0479">Metal-binding</keyword>
<dbReference type="GO" id="GO:0016829">
    <property type="term" value="F:lyase activity"/>
    <property type="evidence" value="ECO:0007669"/>
    <property type="project" value="UniProtKB-KW"/>
</dbReference>
<keyword evidence="6" id="KW-1278">Translocase</keyword>
<dbReference type="InterPro" id="IPR010226">
    <property type="entry name" value="NADH_quinone_OxRdtase_chainI"/>
</dbReference>
<keyword evidence="2" id="KW-0004">4Fe-4S</keyword>
<evidence type="ECO:0000256" key="8">
    <source>
        <dbReference type="ARBA" id="ARBA00023014"/>
    </source>
</evidence>
<dbReference type="Pfam" id="PF13187">
    <property type="entry name" value="Fer4_9"/>
    <property type="match status" value="1"/>
</dbReference>
<keyword evidence="9" id="KW-0520">NAD</keyword>
<dbReference type="PROSITE" id="PS51379">
    <property type="entry name" value="4FE4S_FER_2"/>
    <property type="match status" value="2"/>
</dbReference>
<evidence type="ECO:0000256" key="10">
    <source>
        <dbReference type="ARBA" id="ARBA00023075"/>
    </source>
</evidence>
<dbReference type="GeneID" id="82170722"/>
<evidence type="ECO:0000256" key="9">
    <source>
        <dbReference type="ARBA" id="ARBA00023027"/>
    </source>
</evidence>
<keyword evidence="15" id="KW-1185">Reference proteome</keyword>
<sequence>MRAPILVPTVLRNLVRKPATNLFPKTEPVPVPENFRGQLKYNVDKCVGCRMCVTVCPAGVFVYLPDIRKVALWTGRCVYCAQCVDVCPTGALEMSDEFLLASYDNYDDKFIPLKEEKIEEIRKKLEEQKKAKEKAKAEKAKTEKKESK</sequence>
<dbReference type="PROSITE" id="PS00198">
    <property type="entry name" value="4FE4S_FER_1"/>
    <property type="match status" value="1"/>
</dbReference>
<dbReference type="InterPro" id="IPR017900">
    <property type="entry name" value="4Fe4S_Fe_S_CS"/>
</dbReference>
<dbReference type="SUPFAM" id="SSF54862">
    <property type="entry name" value="4Fe-4S ferredoxins"/>
    <property type="match status" value="1"/>
</dbReference>
<dbReference type="InterPro" id="IPR017896">
    <property type="entry name" value="4Fe4S_Fe-S-bd"/>
</dbReference>
<evidence type="ECO:0000256" key="11">
    <source>
        <dbReference type="ARBA" id="ARBA00023136"/>
    </source>
</evidence>
<evidence type="ECO:0000256" key="4">
    <source>
        <dbReference type="ARBA" id="ARBA00022723"/>
    </source>
</evidence>
<protein>
    <submittedName>
        <fullName evidence="14">Formate hydrogenlyase subunit 6/NADH:ubiquinone oxidoreductase 23 kD subunit (Chain I)</fullName>
    </submittedName>
</protein>
<dbReference type="Proteomes" id="UP000019434">
    <property type="component" value="Chromosome"/>
</dbReference>
<keyword evidence="11" id="KW-0472">Membrane</keyword>
<keyword evidence="8" id="KW-0411">Iron-sulfur</keyword>
<feature type="coiled-coil region" evidence="12">
    <location>
        <begin position="111"/>
        <end position="145"/>
    </location>
</feature>
<organism evidence="14 15">
    <name type="scientific">Thermococcus nautili</name>
    <dbReference type="NCBI Taxonomy" id="195522"/>
    <lineage>
        <taxon>Archaea</taxon>
        <taxon>Methanobacteriati</taxon>
        <taxon>Methanobacteriota</taxon>
        <taxon>Thermococci</taxon>
        <taxon>Thermococcales</taxon>
        <taxon>Thermococcaceae</taxon>
        <taxon>Thermococcus</taxon>
    </lineage>
</organism>
<evidence type="ECO:0000256" key="1">
    <source>
        <dbReference type="ARBA" id="ARBA00022475"/>
    </source>
</evidence>
<dbReference type="PANTHER" id="PTHR10849:SF24">
    <property type="entry name" value="NADH-QUINONE OXIDOREDUCTASE SUBUNIT I 2"/>
    <property type="match status" value="1"/>
</dbReference>
<dbReference type="Gene3D" id="3.30.70.3270">
    <property type="match status" value="1"/>
</dbReference>
<dbReference type="PANTHER" id="PTHR10849">
    <property type="entry name" value="NADH DEHYDROGENASE UBIQUINONE IRON-SULFUR PROTEIN 8, MITOCHONDRIAL"/>
    <property type="match status" value="1"/>
</dbReference>
<keyword evidence="3" id="KW-0874">Quinone</keyword>
<dbReference type="GO" id="GO:0051539">
    <property type="term" value="F:4 iron, 4 sulfur cluster binding"/>
    <property type="evidence" value="ECO:0007669"/>
    <property type="project" value="UniProtKB-KW"/>
</dbReference>
<dbReference type="RefSeq" id="WP_042692204.1">
    <property type="nucleotide sequence ID" value="NZ_CP007264.1"/>
</dbReference>
<dbReference type="GO" id="GO:0048038">
    <property type="term" value="F:quinone binding"/>
    <property type="evidence" value="ECO:0007669"/>
    <property type="project" value="UniProtKB-KW"/>
</dbReference>
<gene>
    <name evidence="14" type="ORF">BD01_1880</name>
</gene>
<dbReference type="STRING" id="195522.BD01_1880"/>
<reference evidence="14 15" key="1">
    <citation type="submission" date="2014-02" db="EMBL/GenBank/DDBJ databases">
        <title>Genome Sequence of an Hyperthermophilic Archaeon, Thermococcus nautili 30-1, producing viral vesicles.</title>
        <authorList>
            <person name="Oberto J."/>
            <person name="Gaudin M."/>
            <person name="Cossu M."/>
            <person name="Gorlas A."/>
            <person name="Slesarev A."/>
            <person name="Marguet E."/>
            <person name="Forterre P."/>
        </authorList>
    </citation>
    <scope>NUCLEOTIDE SEQUENCE [LARGE SCALE GENOMIC DNA]</scope>
    <source>
        <strain evidence="14 15">30-1</strain>
    </source>
</reference>
<evidence type="ECO:0000259" key="13">
    <source>
        <dbReference type="PROSITE" id="PS51379"/>
    </source>
</evidence>
<evidence type="ECO:0000256" key="3">
    <source>
        <dbReference type="ARBA" id="ARBA00022719"/>
    </source>
</evidence>
<feature type="domain" description="4Fe-4S ferredoxin-type" evidence="13">
    <location>
        <begin position="37"/>
        <end position="66"/>
    </location>
</feature>
<accession>W8NWA5</accession>
<keyword evidence="14" id="KW-0456">Lyase</keyword>
<feature type="domain" description="4Fe-4S ferredoxin-type" evidence="13">
    <location>
        <begin position="68"/>
        <end position="97"/>
    </location>
</feature>
<evidence type="ECO:0000256" key="5">
    <source>
        <dbReference type="ARBA" id="ARBA00022737"/>
    </source>
</evidence>
<evidence type="ECO:0000313" key="14">
    <source>
        <dbReference type="EMBL" id="AHL23482.1"/>
    </source>
</evidence>
<dbReference type="FunFam" id="3.30.70.3270:FF:000014">
    <property type="entry name" value="NADH dehydrogenase subunit I (NuoI)"/>
    <property type="match status" value="1"/>
</dbReference>
<dbReference type="GO" id="GO:0016020">
    <property type="term" value="C:membrane"/>
    <property type="evidence" value="ECO:0007669"/>
    <property type="project" value="InterPro"/>
</dbReference>